<evidence type="ECO:0000256" key="1">
    <source>
        <dbReference type="ARBA" id="ARBA00022801"/>
    </source>
</evidence>
<proteinExistence type="predicted"/>
<name>A0A089LNJ9_PAEBO</name>
<evidence type="ECO:0000259" key="3">
    <source>
        <dbReference type="SMART" id="SM00642"/>
    </source>
</evidence>
<dbReference type="Pfam" id="PF00128">
    <property type="entry name" value="Alpha-amylase"/>
    <property type="match status" value="1"/>
</dbReference>
<gene>
    <name evidence="4" type="ORF">PBOR_30325</name>
</gene>
<reference evidence="4" key="1">
    <citation type="submission" date="2014-08" db="EMBL/GenBank/DDBJ databases">
        <title>Comparative genomics of the Paenibacillus odorifer group.</title>
        <authorList>
            <person name="den Bakker H.C."/>
            <person name="Tsai Y.-C.Y.-C."/>
            <person name="Martin N."/>
            <person name="Korlach J."/>
            <person name="Wiedmann M."/>
        </authorList>
    </citation>
    <scope>NUCLEOTIDE SEQUENCE [LARGE SCALE GENOMIC DNA]</scope>
    <source>
        <strain evidence="4">DSM 13188</strain>
    </source>
</reference>
<dbReference type="KEGG" id="pbd:PBOR_30325"/>
<dbReference type="SUPFAM" id="SSF81296">
    <property type="entry name" value="E set domains"/>
    <property type="match status" value="1"/>
</dbReference>
<dbReference type="AlphaFoldDB" id="A0A089LNJ9"/>
<dbReference type="CDD" id="cd02857">
    <property type="entry name" value="E_set_CDase_PDE_N"/>
    <property type="match status" value="1"/>
</dbReference>
<keyword evidence="1" id="KW-0378">Hydrolase</keyword>
<dbReference type="InterPro" id="IPR004185">
    <property type="entry name" value="Glyco_hydro_13_lg-like_dom"/>
</dbReference>
<evidence type="ECO:0000313" key="5">
    <source>
        <dbReference type="Proteomes" id="UP000029518"/>
    </source>
</evidence>
<dbReference type="InterPro" id="IPR013780">
    <property type="entry name" value="Glyco_hydro_b"/>
</dbReference>
<dbReference type="InterPro" id="IPR014756">
    <property type="entry name" value="Ig_E-set"/>
</dbReference>
<evidence type="ECO:0000256" key="2">
    <source>
        <dbReference type="ARBA" id="ARBA00023295"/>
    </source>
</evidence>
<dbReference type="CDD" id="cd11338">
    <property type="entry name" value="AmyAc_CMD"/>
    <property type="match status" value="1"/>
</dbReference>
<keyword evidence="5" id="KW-1185">Reference proteome</keyword>
<feature type="domain" description="Glycosyl hydrolase family 13 catalytic" evidence="3">
    <location>
        <begin position="135"/>
        <end position="479"/>
    </location>
</feature>
<dbReference type="Gene3D" id="2.60.40.10">
    <property type="entry name" value="Immunoglobulins"/>
    <property type="match status" value="1"/>
</dbReference>
<dbReference type="Proteomes" id="UP000029518">
    <property type="component" value="Chromosome"/>
</dbReference>
<dbReference type="OrthoDB" id="9805159at2"/>
<dbReference type="Gene3D" id="2.60.40.1180">
    <property type="entry name" value="Golgi alpha-mannosidase II"/>
    <property type="match status" value="1"/>
</dbReference>
<protein>
    <submittedName>
        <fullName evidence="4">Alpha amylase</fullName>
    </submittedName>
</protein>
<dbReference type="PANTHER" id="PTHR10357">
    <property type="entry name" value="ALPHA-AMYLASE FAMILY MEMBER"/>
    <property type="match status" value="1"/>
</dbReference>
<dbReference type="HOGENOM" id="CLU_006462_6_2_9"/>
<dbReference type="Pfam" id="PF02903">
    <property type="entry name" value="Alpha-amylase_N"/>
    <property type="match status" value="1"/>
</dbReference>
<dbReference type="GO" id="GO:0004553">
    <property type="term" value="F:hydrolase activity, hydrolyzing O-glycosyl compounds"/>
    <property type="evidence" value="ECO:0007669"/>
    <property type="project" value="InterPro"/>
</dbReference>
<keyword evidence="2" id="KW-0326">Glycosidase</keyword>
<dbReference type="SUPFAM" id="SSF51011">
    <property type="entry name" value="Glycosyl hydrolase domain"/>
    <property type="match status" value="1"/>
</dbReference>
<organism evidence="4 5">
    <name type="scientific">Paenibacillus borealis</name>
    <dbReference type="NCBI Taxonomy" id="160799"/>
    <lineage>
        <taxon>Bacteria</taxon>
        <taxon>Bacillati</taxon>
        <taxon>Bacillota</taxon>
        <taxon>Bacilli</taxon>
        <taxon>Bacillales</taxon>
        <taxon>Paenibacillaceae</taxon>
        <taxon>Paenibacillus</taxon>
    </lineage>
</organism>
<dbReference type="Gene3D" id="3.20.20.80">
    <property type="entry name" value="Glycosidases"/>
    <property type="match status" value="1"/>
</dbReference>
<dbReference type="GO" id="GO:0005975">
    <property type="term" value="P:carbohydrate metabolic process"/>
    <property type="evidence" value="ECO:0007669"/>
    <property type="project" value="InterPro"/>
</dbReference>
<dbReference type="InterPro" id="IPR006047">
    <property type="entry name" value="GH13_cat_dom"/>
</dbReference>
<dbReference type="InterPro" id="IPR013783">
    <property type="entry name" value="Ig-like_fold"/>
</dbReference>
<dbReference type="SUPFAM" id="SSF51445">
    <property type="entry name" value="(Trans)glycosidases"/>
    <property type="match status" value="1"/>
</dbReference>
<evidence type="ECO:0000313" key="4">
    <source>
        <dbReference type="EMBL" id="AIQ60753.1"/>
    </source>
</evidence>
<dbReference type="InterPro" id="IPR045857">
    <property type="entry name" value="O16G_dom_2"/>
</dbReference>
<accession>A0A089LNJ9</accession>
<dbReference type="RefSeq" id="WP_042217347.1">
    <property type="nucleotide sequence ID" value="NZ_CP009285.1"/>
</dbReference>
<dbReference type="SMART" id="SM00642">
    <property type="entry name" value="Aamy"/>
    <property type="match status" value="1"/>
</dbReference>
<dbReference type="Gene3D" id="3.90.400.10">
    <property type="entry name" value="Oligo-1,6-glucosidase, Domain 2"/>
    <property type="match status" value="1"/>
</dbReference>
<dbReference type="EMBL" id="CP009285">
    <property type="protein sequence ID" value="AIQ60753.1"/>
    <property type="molecule type" value="Genomic_DNA"/>
</dbReference>
<sequence>MPKRLFLYHTAEDPFAYPVGSGTLKLRLFVQSGQSLSCTVVHSDRYDSPGSELPQEMERIGSAGAYDIHEAVLRTGTGKCRYQFHIKNPAGEYVWYGERGMSENREQAGAFQYAYIHRPQATLLPSWSTEAVVYQIYPSSYNKGTLQGIADKISYLHNLGVTAIYMTPIFESPSEHKYNTSDYYRVDPGFGTLEDLKMLVDTAHRHGMKVLLDAVFNHAGDTFFAFKDVLERGEASPYKDWFYIHSYPVSKAPVPGYETFAKAEASMPKLNMDHPEVADYMMEVAKYWVREAGIDGWRLDVANEVTPAFWPRFRRELKAEFPELLLIGEIMHASGPWLRGDQFDGGMNYVLRDAVLEFFAAQSAGPVRFMEQLLHQEALYNDQANSAMFQLLGSHDTLRFLTACKLGGRGWDREATSLSRMKLAVFFQMTYIGLPMIYYGDEVGMEGATDPHCRQPMVWEAQEQNISLQEWYKQLISLRKEHEVLRTGGFRPWFTDEPRNVLGYVRRSEQDRMGLIINNSPNAYQLELCNYRSDKNVLTDLLSGLTIRADKRVLVEIEPFGCLMLH</sequence>
<dbReference type="PANTHER" id="PTHR10357:SF210">
    <property type="entry name" value="MALTODEXTRIN GLUCOSIDASE"/>
    <property type="match status" value="1"/>
</dbReference>
<dbReference type="InterPro" id="IPR017853">
    <property type="entry name" value="GH"/>
</dbReference>